<accession>A0AAX6G585</accession>
<feature type="compositionally biased region" description="Low complexity" evidence="1">
    <location>
        <begin position="331"/>
        <end position="341"/>
    </location>
</feature>
<feature type="compositionally biased region" description="Polar residues" evidence="1">
    <location>
        <begin position="758"/>
        <end position="775"/>
    </location>
</feature>
<feature type="compositionally biased region" description="Polar residues" evidence="1">
    <location>
        <begin position="207"/>
        <end position="217"/>
    </location>
</feature>
<dbReference type="PANTHER" id="PTHR31949:SF3">
    <property type="entry name" value="RUN_FYVE DOMAIN PROTEIN"/>
    <property type="match status" value="1"/>
</dbReference>
<feature type="compositionally biased region" description="Low complexity" evidence="1">
    <location>
        <begin position="435"/>
        <end position="448"/>
    </location>
</feature>
<dbReference type="EMBL" id="JANAVB010022600">
    <property type="protein sequence ID" value="KAJ6823593.1"/>
    <property type="molecule type" value="Genomic_DNA"/>
</dbReference>
<feature type="region of interest" description="Disordered" evidence="1">
    <location>
        <begin position="111"/>
        <end position="393"/>
    </location>
</feature>
<feature type="region of interest" description="Disordered" evidence="1">
    <location>
        <begin position="1102"/>
        <end position="1177"/>
    </location>
</feature>
<protein>
    <submittedName>
        <fullName evidence="2">Uncharacterized protein</fullName>
    </submittedName>
</protein>
<feature type="region of interest" description="Disordered" evidence="1">
    <location>
        <begin position="757"/>
        <end position="776"/>
    </location>
</feature>
<gene>
    <name evidence="2" type="ORF">M6B38_128470</name>
</gene>
<feature type="compositionally biased region" description="Low complexity" evidence="1">
    <location>
        <begin position="153"/>
        <end position="181"/>
    </location>
</feature>
<feature type="compositionally biased region" description="Basic and acidic residues" evidence="1">
    <location>
        <begin position="460"/>
        <end position="476"/>
    </location>
</feature>
<evidence type="ECO:0000256" key="1">
    <source>
        <dbReference type="SAM" id="MobiDB-lite"/>
    </source>
</evidence>
<comment type="caution">
    <text evidence="2">The sequence shown here is derived from an EMBL/GenBank/DDBJ whole genome shotgun (WGS) entry which is preliminary data.</text>
</comment>
<feature type="compositionally biased region" description="Basic residues" evidence="1">
    <location>
        <begin position="1113"/>
        <end position="1127"/>
    </location>
</feature>
<feature type="compositionally biased region" description="Low complexity" evidence="1">
    <location>
        <begin position="310"/>
        <end position="323"/>
    </location>
</feature>
<reference evidence="2" key="2">
    <citation type="submission" date="2023-04" db="EMBL/GenBank/DDBJ databases">
        <authorList>
            <person name="Bruccoleri R.E."/>
            <person name="Oakeley E.J."/>
            <person name="Faust A.-M."/>
            <person name="Dessus-Babus S."/>
            <person name="Altorfer M."/>
            <person name="Burckhardt D."/>
            <person name="Oertli M."/>
            <person name="Naumann U."/>
            <person name="Petersen F."/>
            <person name="Wong J."/>
        </authorList>
    </citation>
    <scope>NUCLEOTIDE SEQUENCE</scope>
    <source>
        <strain evidence="2">GSM-AAB239-AS_SAM_17_03QT</strain>
        <tissue evidence="2">Leaf</tissue>
    </source>
</reference>
<feature type="region of interest" description="Disordered" evidence="1">
    <location>
        <begin position="432"/>
        <end position="476"/>
    </location>
</feature>
<feature type="region of interest" description="Disordered" evidence="1">
    <location>
        <begin position="999"/>
        <end position="1027"/>
    </location>
</feature>
<sequence>MPPSPALRCSPGREHRMESTHRRGRSFERGATLKAKDDDLALFNDMQNRERDNFLLHDSDDVDDSLSKLKYLSNYNLGVNIPARGERSDILKTEGEKNDYDWLLTPPDTPLFRSLDDDEPQPHLLPRGRPRSQPIKVLRSSLSMTEKTHRMSRSSSSPRRLSPSPRSSVTQLKAKPSSAPRASPPPALRPATSSERPSTPPPALRPVTSSQRPTPANRTSSPTPRSLTPTLRRTSTCSSVQASSSGRRPASPMNSSRGNSASPKLRGWQSDFLGFSSDAPPNLRTSLSDRPVPHVRGMSPSPIRGRGRQSMSPTASRSSSLSHSQERDHISSFSKGSIASSGDDDVDSLQSVAISSSPPVRRNGMSVNNKPMAYSKKTSRSSSASSLPKRSFESVLRQMEHRKTPQNMFRPLLSSVPATTFYVGKVNSSHRPMFSRNSSLTTSTSASSDQGASVAPDMEGSEHDHNDLPGEWQRTEDPGTHEEMFIFDKSDSTTEVCGDEDFAGMPYCQSGSFSRSTASRVGSHECKSSMVNIAETASSATVGEPPCATSYCSVVDGCEIMAVCSKCGKRFKLVGLNGDTDTDTCEECEKIDQLFLVEPLMPINVTLNEMTKSDSHTATDRSCNEVQVIGLRESPEKSSSDGQHQLDIQQGPNCLDENCPVQSVTDQSKLHLFDHQLDKVSVTQSDSGSRPAQIEYTANSSLRVDNPEGTGISVLLLQRSSSSKWPVVQGRSFSSTNILCSEPSYVRENTIALRRSIGQDSASTSSSMDLGSSRQLETRIQRQFSSRKNEMGSIRSETDAKEQCTSSHPDLIIGTYETSIHPNSETEDNFNDSTKSMIYEAVRESIKDTDGQENYFDHVDTKATVSSSSRLDLVDESIYAKDHSCMKPNTSDTQLPDHSESVYCDSLPADSLKDETCFQCINAEEDPLKTNERSTHDVEVPNDVPDTSVIVERYVTNDPACRSVISDAATDSHSVVILEPPKQDSFQEKQTECMPSQIPTTMEVPNEHSASTTSEKGVSDSTSESRILDHDRGVHEESTVIVEGPNGHTSRSLTLAEATDSILFCSSIVHDIAFRAATIGMEKEFTMTPETSRPTIMIVGKSVLDEKDSGRMPNKRMPKSQKPKRKKPEVQTHSPPTESEKNVILQGPAPPNAEVPNKAADSMKPPKLESKCNCTVM</sequence>
<feature type="compositionally biased region" description="Basic and acidic residues" evidence="1">
    <location>
        <begin position="11"/>
        <end position="28"/>
    </location>
</feature>
<name>A0AAX6G585_IRIPA</name>
<evidence type="ECO:0000313" key="2">
    <source>
        <dbReference type="EMBL" id="KAJ6823593.1"/>
    </source>
</evidence>
<evidence type="ECO:0000313" key="3">
    <source>
        <dbReference type="Proteomes" id="UP001140949"/>
    </source>
</evidence>
<proteinExistence type="predicted"/>
<dbReference type="AlphaFoldDB" id="A0AAX6G585"/>
<feature type="region of interest" description="Disordered" evidence="1">
    <location>
        <begin position="1"/>
        <end position="31"/>
    </location>
</feature>
<keyword evidence="3" id="KW-1185">Reference proteome</keyword>
<feature type="compositionally biased region" description="Low complexity" evidence="1">
    <location>
        <begin position="380"/>
        <end position="389"/>
    </location>
</feature>
<feature type="compositionally biased region" description="Polar residues" evidence="1">
    <location>
        <begin position="252"/>
        <end position="262"/>
    </location>
</feature>
<feature type="compositionally biased region" description="Polar residues" evidence="1">
    <location>
        <begin position="348"/>
        <end position="358"/>
    </location>
</feature>
<dbReference type="Proteomes" id="UP001140949">
    <property type="component" value="Unassembled WGS sequence"/>
</dbReference>
<feature type="compositionally biased region" description="Polar residues" evidence="1">
    <location>
        <begin position="1008"/>
        <end position="1025"/>
    </location>
</feature>
<feature type="region of interest" description="Disordered" evidence="1">
    <location>
        <begin position="784"/>
        <end position="807"/>
    </location>
</feature>
<feature type="compositionally biased region" description="Low complexity" evidence="1">
    <location>
        <begin position="218"/>
        <end position="245"/>
    </location>
</feature>
<reference evidence="2" key="1">
    <citation type="journal article" date="2023" name="GigaByte">
        <title>Genome assembly of the bearded iris, Iris pallida Lam.</title>
        <authorList>
            <person name="Bruccoleri R.E."/>
            <person name="Oakeley E.J."/>
            <person name="Faust A.M.E."/>
            <person name="Altorfer M."/>
            <person name="Dessus-Babus S."/>
            <person name="Burckhardt D."/>
            <person name="Oertli M."/>
            <person name="Naumann U."/>
            <person name="Petersen F."/>
            <person name="Wong J."/>
        </authorList>
    </citation>
    <scope>NUCLEOTIDE SEQUENCE</scope>
    <source>
        <strain evidence="2">GSM-AAB239-AS_SAM_17_03QT</strain>
    </source>
</reference>
<dbReference type="PANTHER" id="PTHR31949">
    <property type="entry name" value="GASTRIC MUCIN-LIKE PROTEIN"/>
    <property type="match status" value="1"/>
</dbReference>
<dbReference type="GO" id="GO:0043622">
    <property type="term" value="P:cortical microtubule organization"/>
    <property type="evidence" value="ECO:0007669"/>
    <property type="project" value="TreeGrafter"/>
</dbReference>
<dbReference type="GO" id="GO:0055028">
    <property type="term" value="C:cortical microtubule"/>
    <property type="evidence" value="ECO:0007669"/>
    <property type="project" value="TreeGrafter"/>
</dbReference>
<organism evidence="2 3">
    <name type="scientific">Iris pallida</name>
    <name type="common">Sweet iris</name>
    <dbReference type="NCBI Taxonomy" id="29817"/>
    <lineage>
        <taxon>Eukaryota</taxon>
        <taxon>Viridiplantae</taxon>
        <taxon>Streptophyta</taxon>
        <taxon>Embryophyta</taxon>
        <taxon>Tracheophyta</taxon>
        <taxon>Spermatophyta</taxon>
        <taxon>Magnoliopsida</taxon>
        <taxon>Liliopsida</taxon>
        <taxon>Asparagales</taxon>
        <taxon>Iridaceae</taxon>
        <taxon>Iridoideae</taxon>
        <taxon>Irideae</taxon>
        <taxon>Iris</taxon>
    </lineage>
</organism>